<name>A0AAW2WT63_9LAMI</name>
<accession>A0AAW2WT63</accession>
<proteinExistence type="predicted"/>
<reference evidence="2" key="2">
    <citation type="journal article" date="2024" name="Plant">
        <title>Genomic evolution and insights into agronomic trait innovations of Sesamum species.</title>
        <authorList>
            <person name="Miao H."/>
            <person name="Wang L."/>
            <person name="Qu L."/>
            <person name="Liu H."/>
            <person name="Sun Y."/>
            <person name="Le M."/>
            <person name="Wang Q."/>
            <person name="Wei S."/>
            <person name="Zheng Y."/>
            <person name="Lin W."/>
            <person name="Duan Y."/>
            <person name="Cao H."/>
            <person name="Xiong S."/>
            <person name="Wang X."/>
            <person name="Wei L."/>
            <person name="Li C."/>
            <person name="Ma Q."/>
            <person name="Ju M."/>
            <person name="Zhao R."/>
            <person name="Li G."/>
            <person name="Mu C."/>
            <person name="Tian Q."/>
            <person name="Mei H."/>
            <person name="Zhang T."/>
            <person name="Gao T."/>
            <person name="Zhang H."/>
        </authorList>
    </citation>
    <scope>NUCLEOTIDE SEQUENCE</scope>
    <source>
        <strain evidence="2">KEN1</strain>
    </source>
</reference>
<reference evidence="2" key="1">
    <citation type="submission" date="2020-06" db="EMBL/GenBank/DDBJ databases">
        <authorList>
            <person name="Li T."/>
            <person name="Hu X."/>
            <person name="Zhang T."/>
            <person name="Song X."/>
            <person name="Zhang H."/>
            <person name="Dai N."/>
            <person name="Sheng W."/>
            <person name="Hou X."/>
            <person name="Wei L."/>
        </authorList>
    </citation>
    <scope>NUCLEOTIDE SEQUENCE</scope>
    <source>
        <strain evidence="2">KEN1</strain>
        <tissue evidence="2">Leaf</tissue>
    </source>
</reference>
<comment type="caution">
    <text evidence="2">The sequence shown here is derived from an EMBL/GenBank/DDBJ whole genome shotgun (WGS) entry which is preliminary data.</text>
</comment>
<evidence type="ECO:0000313" key="2">
    <source>
        <dbReference type="EMBL" id="KAL0444733.1"/>
    </source>
</evidence>
<dbReference type="EMBL" id="JACGWN010000007">
    <property type="protein sequence ID" value="KAL0444733.1"/>
    <property type="molecule type" value="Genomic_DNA"/>
</dbReference>
<evidence type="ECO:0000256" key="1">
    <source>
        <dbReference type="SAM" id="MobiDB-lite"/>
    </source>
</evidence>
<sequence length="98" mass="11095">MTLLQTPSPVLLPLRRKILLKTQPPWRGRGGSETFPPSPPPPPQQQLISQREVFQARGIQKGRRRMLPLTFQKALPIILLLQPPCQRALLLPPQAPRT</sequence>
<dbReference type="AlphaFoldDB" id="A0AAW2WT63"/>
<protein>
    <submittedName>
        <fullName evidence="2">Uncharacterized protein</fullName>
    </submittedName>
</protein>
<organism evidence="2">
    <name type="scientific">Sesamum latifolium</name>
    <dbReference type="NCBI Taxonomy" id="2727402"/>
    <lineage>
        <taxon>Eukaryota</taxon>
        <taxon>Viridiplantae</taxon>
        <taxon>Streptophyta</taxon>
        <taxon>Embryophyta</taxon>
        <taxon>Tracheophyta</taxon>
        <taxon>Spermatophyta</taxon>
        <taxon>Magnoliopsida</taxon>
        <taxon>eudicotyledons</taxon>
        <taxon>Gunneridae</taxon>
        <taxon>Pentapetalae</taxon>
        <taxon>asterids</taxon>
        <taxon>lamiids</taxon>
        <taxon>Lamiales</taxon>
        <taxon>Pedaliaceae</taxon>
        <taxon>Sesamum</taxon>
    </lineage>
</organism>
<feature type="region of interest" description="Disordered" evidence="1">
    <location>
        <begin position="22"/>
        <end position="48"/>
    </location>
</feature>
<gene>
    <name evidence="2" type="ORF">Slati_2196000</name>
</gene>